<feature type="domain" description="PEX14-like helix-turn-helix" evidence="1">
    <location>
        <begin position="17"/>
        <end position="84"/>
    </location>
</feature>
<evidence type="ECO:0000313" key="2">
    <source>
        <dbReference type="EMBL" id="CED83039.1"/>
    </source>
</evidence>
<reference evidence="2" key="1">
    <citation type="submission" date="2014-08" db="EMBL/GenBank/DDBJ databases">
        <authorList>
            <person name="Sharma Rahul"/>
            <person name="Thines Marco"/>
        </authorList>
    </citation>
    <scope>NUCLEOTIDE SEQUENCE</scope>
</reference>
<dbReference type="Pfam" id="PF25871">
    <property type="entry name" value="HTH_76"/>
    <property type="match status" value="1"/>
</dbReference>
<protein>
    <recommendedName>
        <fullName evidence="1">PEX14-like helix-turn-helix domain-containing protein</fullName>
    </recommendedName>
</protein>
<evidence type="ECO:0000259" key="1">
    <source>
        <dbReference type="Pfam" id="PF25871"/>
    </source>
</evidence>
<name>A0A0F7SQR4_PHARH</name>
<dbReference type="AlphaFoldDB" id="A0A0F7SQR4"/>
<organism evidence="2">
    <name type="scientific">Phaffia rhodozyma</name>
    <name type="common">Yeast</name>
    <name type="synonym">Xanthophyllomyces dendrorhous</name>
    <dbReference type="NCBI Taxonomy" id="264483"/>
    <lineage>
        <taxon>Eukaryota</taxon>
        <taxon>Fungi</taxon>
        <taxon>Dikarya</taxon>
        <taxon>Basidiomycota</taxon>
        <taxon>Agaricomycotina</taxon>
        <taxon>Tremellomycetes</taxon>
        <taxon>Cystofilobasidiales</taxon>
        <taxon>Mrakiaceae</taxon>
        <taxon>Phaffia</taxon>
    </lineage>
</organism>
<sequence>MSSNTSAETSLDEQNTALFVQFQSYDFDNDIEFSTKVLPLLSKLESNGIGTDVQDLLLKAKARYLSRKQNIIIDIPTYNNWLASPLAVTSDITLTPDKEITANGSDNFSIVTPTVHNFIASPVPSEGQPPIAPLPLQELAKLIAQGRVDEIPVLHVEERFHTAPEKTEVTVPVLKPWERVQKQS</sequence>
<accession>A0A0F7SQR4</accession>
<dbReference type="InterPro" id="IPR058841">
    <property type="entry name" value="HTH_76"/>
</dbReference>
<dbReference type="EMBL" id="LN483142">
    <property type="protein sequence ID" value="CED83039.1"/>
    <property type="molecule type" value="Genomic_DNA"/>
</dbReference>
<proteinExistence type="predicted"/>